<dbReference type="Pfam" id="PF13409">
    <property type="entry name" value="GST_N_2"/>
    <property type="match status" value="1"/>
</dbReference>
<dbReference type="SUPFAM" id="SSF47616">
    <property type="entry name" value="GST C-terminal domain-like"/>
    <property type="match status" value="1"/>
</dbReference>
<organism evidence="3 4">
    <name type="scientific">Gemmobacter lanyuensis</name>
    <dbReference type="NCBI Taxonomy" id="1054497"/>
    <lineage>
        <taxon>Bacteria</taxon>
        <taxon>Pseudomonadati</taxon>
        <taxon>Pseudomonadota</taxon>
        <taxon>Alphaproteobacteria</taxon>
        <taxon>Rhodobacterales</taxon>
        <taxon>Paracoccaceae</taxon>
        <taxon>Gemmobacter</taxon>
    </lineage>
</organism>
<protein>
    <submittedName>
        <fullName evidence="3">Glutathione S-transferase</fullName>
    </submittedName>
</protein>
<dbReference type="InterPro" id="IPR004046">
    <property type="entry name" value="GST_C"/>
</dbReference>
<dbReference type="Pfam" id="PF00043">
    <property type="entry name" value="GST_C"/>
    <property type="match status" value="1"/>
</dbReference>
<sequence length="204" mass="22002">MKLFYSPGACSLACHITLAETGSAFAIERADLRSKTTETGADYSTITPRAAVPALQLESGEVLTEGVAIMQYVVDHLTPGVLPAQGTLARARLQEMLNFVSTELHQSYVPFFRGISGEARDAQVALLNARLALVEARLADGRDWVLGDEYSPADAYLFTVTNWSAYIGHDLSPFPYLNAWRARVAARPAVVAAMRAEGLLGEAA</sequence>
<dbReference type="SUPFAM" id="SSF52833">
    <property type="entry name" value="Thioredoxin-like"/>
    <property type="match status" value="1"/>
</dbReference>
<dbReference type="AlphaFoldDB" id="A0A918MQ07"/>
<feature type="domain" description="GST N-terminal" evidence="1">
    <location>
        <begin position="1"/>
        <end position="81"/>
    </location>
</feature>
<reference evidence="3" key="2">
    <citation type="submission" date="2020-09" db="EMBL/GenBank/DDBJ databases">
        <authorList>
            <person name="Sun Q."/>
            <person name="Kim S."/>
        </authorList>
    </citation>
    <scope>NUCLEOTIDE SEQUENCE</scope>
    <source>
        <strain evidence="3">KCTC 23714</strain>
    </source>
</reference>
<gene>
    <name evidence="3" type="primary">gsT</name>
    <name evidence="3" type="ORF">GCM10011452_35890</name>
</gene>
<name>A0A918MQ07_9RHOB</name>
<dbReference type="CDD" id="cd03188">
    <property type="entry name" value="GST_C_Beta"/>
    <property type="match status" value="1"/>
</dbReference>
<dbReference type="NCBIfam" id="NF007831">
    <property type="entry name" value="PRK10542.1"/>
    <property type="match status" value="1"/>
</dbReference>
<dbReference type="PROSITE" id="PS50404">
    <property type="entry name" value="GST_NTER"/>
    <property type="match status" value="1"/>
</dbReference>
<evidence type="ECO:0000313" key="4">
    <source>
        <dbReference type="Proteomes" id="UP000628984"/>
    </source>
</evidence>
<dbReference type="InterPro" id="IPR036249">
    <property type="entry name" value="Thioredoxin-like_sf"/>
</dbReference>
<dbReference type="InterPro" id="IPR004045">
    <property type="entry name" value="Glutathione_S-Trfase_N"/>
</dbReference>
<dbReference type="SFLD" id="SFLDS00019">
    <property type="entry name" value="Glutathione_Transferase_(cytos"/>
    <property type="match status" value="1"/>
</dbReference>
<proteinExistence type="predicted"/>
<evidence type="ECO:0000313" key="3">
    <source>
        <dbReference type="EMBL" id="GGW44454.1"/>
    </source>
</evidence>
<dbReference type="Gene3D" id="3.40.30.10">
    <property type="entry name" value="Glutaredoxin"/>
    <property type="match status" value="1"/>
</dbReference>
<dbReference type="PROSITE" id="PS50405">
    <property type="entry name" value="GST_CTER"/>
    <property type="match status" value="1"/>
</dbReference>
<accession>A0A918MQ07</accession>
<evidence type="ECO:0000259" key="2">
    <source>
        <dbReference type="PROSITE" id="PS50405"/>
    </source>
</evidence>
<evidence type="ECO:0000259" key="1">
    <source>
        <dbReference type="PROSITE" id="PS50404"/>
    </source>
</evidence>
<dbReference type="EMBL" id="BMYQ01000017">
    <property type="protein sequence ID" value="GGW44454.1"/>
    <property type="molecule type" value="Genomic_DNA"/>
</dbReference>
<dbReference type="Gene3D" id="1.20.1050.10">
    <property type="match status" value="1"/>
</dbReference>
<dbReference type="CDD" id="cd03057">
    <property type="entry name" value="GST_N_Beta"/>
    <property type="match status" value="1"/>
</dbReference>
<dbReference type="InterPro" id="IPR040079">
    <property type="entry name" value="Glutathione_S-Trfase"/>
</dbReference>
<dbReference type="SFLD" id="SFLDG00358">
    <property type="entry name" value="Main_(cytGST)"/>
    <property type="match status" value="1"/>
</dbReference>
<reference evidence="3" key="1">
    <citation type="journal article" date="2014" name="Int. J. Syst. Evol. Microbiol.">
        <title>Complete genome sequence of Corynebacterium casei LMG S-19264T (=DSM 44701T), isolated from a smear-ripened cheese.</title>
        <authorList>
            <consortium name="US DOE Joint Genome Institute (JGI-PGF)"/>
            <person name="Walter F."/>
            <person name="Albersmeier A."/>
            <person name="Kalinowski J."/>
            <person name="Ruckert C."/>
        </authorList>
    </citation>
    <scope>NUCLEOTIDE SEQUENCE</scope>
    <source>
        <strain evidence="3">KCTC 23714</strain>
    </source>
</reference>
<dbReference type="SFLD" id="SFLDG01150">
    <property type="entry name" value="Main.1:_Beta-like"/>
    <property type="match status" value="1"/>
</dbReference>
<dbReference type="PANTHER" id="PTHR44051:SF8">
    <property type="entry name" value="GLUTATHIONE S-TRANSFERASE GSTA"/>
    <property type="match status" value="1"/>
</dbReference>
<dbReference type="InterPro" id="IPR036282">
    <property type="entry name" value="Glutathione-S-Trfase_C_sf"/>
</dbReference>
<feature type="domain" description="GST C-terminal" evidence="2">
    <location>
        <begin position="86"/>
        <end position="204"/>
    </location>
</feature>
<comment type="caution">
    <text evidence="3">The sequence shown here is derived from an EMBL/GenBank/DDBJ whole genome shotgun (WGS) entry which is preliminary data.</text>
</comment>
<dbReference type="PANTHER" id="PTHR44051">
    <property type="entry name" value="GLUTATHIONE S-TRANSFERASE-RELATED"/>
    <property type="match status" value="1"/>
</dbReference>
<dbReference type="Proteomes" id="UP000628984">
    <property type="component" value="Unassembled WGS sequence"/>
</dbReference>
<dbReference type="RefSeq" id="WP_189635263.1">
    <property type="nucleotide sequence ID" value="NZ_BMYQ01000017.1"/>
</dbReference>
<keyword evidence="4" id="KW-1185">Reference proteome</keyword>
<dbReference type="InterPro" id="IPR010987">
    <property type="entry name" value="Glutathione-S-Trfase_C-like"/>
</dbReference>